<dbReference type="HOGENOM" id="CLU_171589_1_0_11"/>
<dbReference type="STRING" id="288705.RSal33209_1441"/>
<organism evidence="3 4">
    <name type="scientific">Renibacterium salmoninarum (strain ATCC 33209 / DSM 20767 / JCM 11484 / NBRC 15589 / NCIMB 2235)</name>
    <dbReference type="NCBI Taxonomy" id="288705"/>
    <lineage>
        <taxon>Bacteria</taxon>
        <taxon>Bacillati</taxon>
        <taxon>Actinomycetota</taxon>
        <taxon>Actinomycetes</taxon>
        <taxon>Micrococcales</taxon>
        <taxon>Micrococcaceae</taxon>
        <taxon>Renibacterium</taxon>
    </lineage>
</organism>
<dbReference type="EMBL" id="CP000910">
    <property type="protein sequence ID" value="ABY23177.1"/>
    <property type="molecule type" value="Genomic_DNA"/>
</dbReference>
<feature type="compositionally biased region" description="Basic and acidic residues" evidence="1">
    <location>
        <begin position="1"/>
        <end position="21"/>
    </location>
</feature>
<gene>
    <name evidence="3" type="ordered locus">RSal33209_1441</name>
</gene>
<reference evidence="4" key="1">
    <citation type="journal article" date="2008" name="J. Bacteriol.">
        <title>Genome sequence of the fish pathogen Renibacterium salmoninarum suggests reductive evolution away from an environmental Arthrobacter ancestor.</title>
        <authorList>
            <person name="Wiens G.D."/>
            <person name="Rockey D.D."/>
            <person name="Wu Z."/>
            <person name="Chang J."/>
            <person name="Levy R."/>
            <person name="Crane S."/>
            <person name="Chen D.S."/>
            <person name="Capri G.R."/>
            <person name="Burnett J.R."/>
            <person name="Sudheesh P.S."/>
            <person name="Schipma M.J."/>
            <person name="Burd H."/>
            <person name="Bhattacharyya A."/>
            <person name="Rhodes L.D."/>
            <person name="Kaul R."/>
            <person name="Strom M.S."/>
        </authorList>
    </citation>
    <scope>NUCLEOTIDE SEQUENCE [LARGE SCALE GENOMIC DNA]</scope>
    <source>
        <strain evidence="4">ATCC 33209 / DSM 20767 / JCM 11484 / NBRC 15589 / NCIMB 2235</strain>
    </source>
</reference>
<feature type="transmembrane region" description="Helical" evidence="2">
    <location>
        <begin position="56"/>
        <end position="76"/>
    </location>
</feature>
<keyword evidence="2" id="KW-0812">Transmembrane</keyword>
<keyword evidence="2" id="KW-1133">Transmembrane helix</keyword>
<evidence type="ECO:0000313" key="4">
    <source>
        <dbReference type="Proteomes" id="UP000002007"/>
    </source>
</evidence>
<keyword evidence="2" id="KW-0472">Membrane</keyword>
<feature type="region of interest" description="Disordered" evidence="1">
    <location>
        <begin position="1"/>
        <end position="22"/>
    </location>
</feature>
<dbReference type="KEGG" id="rsa:RSal33209_1441"/>
<sequence length="103" mass="10807">MVAVMSKEKISAAEGGSDHIDGNSTSSAGMAVFSYIFGGIVVWSLIGWGLENLFKTQWLVLIGALFGAAGGMYLSFAPRFRRGHVSDDASATKGSASKTTDQN</sequence>
<feature type="transmembrane region" description="Helical" evidence="2">
    <location>
        <begin position="32"/>
        <end position="50"/>
    </location>
</feature>
<evidence type="ECO:0000256" key="1">
    <source>
        <dbReference type="SAM" id="MobiDB-lite"/>
    </source>
</evidence>
<name>A9WNC1_RENSM</name>
<evidence type="ECO:0008006" key="5">
    <source>
        <dbReference type="Google" id="ProtNLM"/>
    </source>
</evidence>
<dbReference type="Proteomes" id="UP000002007">
    <property type="component" value="Chromosome"/>
</dbReference>
<keyword evidence="4" id="KW-1185">Reference proteome</keyword>
<protein>
    <recommendedName>
        <fullName evidence="5">ATP synthase protein I</fullName>
    </recommendedName>
</protein>
<evidence type="ECO:0000313" key="3">
    <source>
        <dbReference type="EMBL" id="ABY23177.1"/>
    </source>
</evidence>
<dbReference type="eggNOG" id="COG5336">
    <property type="taxonomic scope" value="Bacteria"/>
</dbReference>
<proteinExistence type="predicted"/>
<accession>A9WNC1</accession>
<evidence type="ECO:0000256" key="2">
    <source>
        <dbReference type="SAM" id="Phobius"/>
    </source>
</evidence>
<dbReference type="AlphaFoldDB" id="A9WNC1"/>